<sequence length="189" mass="22253">MSPYKSNAELWEEKTGRRVAEDISDKPYVKYGKEAEKYLRALFAMDFPQYQVDYDEFGMIRNNSDCPFAFATLDGALTERETGRRGILEIKTTEILRAGQWDEWNGRIPQHYYIQVIHQLLATGYSFAWLKAQIKYTDKDGMKQAAIRHYLIERSEEVKTDIQWLAEREKVFWDCVVNDKRPALILPEI</sequence>
<keyword evidence="4" id="KW-1185">Reference proteome</keyword>
<dbReference type="InterPro" id="IPR019080">
    <property type="entry name" value="YqaJ_viral_recombinase"/>
</dbReference>
<dbReference type="Gene3D" id="3.90.320.10">
    <property type="match status" value="1"/>
</dbReference>
<gene>
    <name evidence="3" type="ORF">CAGA_25180</name>
</gene>
<dbReference type="AlphaFoldDB" id="A0A4Z0Y606"/>
<protein>
    <submittedName>
        <fullName evidence="3">YqaJ-like viral recombinase domain protein</fullName>
    </submittedName>
</protein>
<evidence type="ECO:0000313" key="4">
    <source>
        <dbReference type="Proteomes" id="UP000297714"/>
    </source>
</evidence>
<name>A0A4Z0Y606_9FIRM</name>
<comment type="caution">
    <text evidence="3">The sequence shown here is derived from an EMBL/GenBank/DDBJ whole genome shotgun (WGS) entry which is preliminary data.</text>
</comment>
<dbReference type="Pfam" id="PF09588">
    <property type="entry name" value="YqaJ"/>
    <property type="match status" value="1"/>
</dbReference>
<evidence type="ECO:0000259" key="2">
    <source>
        <dbReference type="Pfam" id="PF09588"/>
    </source>
</evidence>
<evidence type="ECO:0000313" key="3">
    <source>
        <dbReference type="EMBL" id="TGJ75328.1"/>
    </source>
</evidence>
<organism evidence="3 4">
    <name type="scientific">Caproiciproducens galactitolivorans</name>
    <dbReference type="NCBI Taxonomy" id="642589"/>
    <lineage>
        <taxon>Bacteria</taxon>
        <taxon>Bacillati</taxon>
        <taxon>Bacillota</taxon>
        <taxon>Clostridia</taxon>
        <taxon>Eubacteriales</taxon>
        <taxon>Acutalibacteraceae</taxon>
        <taxon>Caproiciproducens</taxon>
    </lineage>
</organism>
<dbReference type="InterPro" id="IPR011604">
    <property type="entry name" value="PDDEXK-like_dom_sf"/>
</dbReference>
<evidence type="ECO:0000256" key="1">
    <source>
        <dbReference type="ARBA" id="ARBA00022801"/>
    </source>
</evidence>
<dbReference type="GO" id="GO:0016787">
    <property type="term" value="F:hydrolase activity"/>
    <property type="evidence" value="ECO:0007669"/>
    <property type="project" value="UniProtKB-KW"/>
</dbReference>
<keyword evidence="1" id="KW-0378">Hydrolase</keyword>
<feature type="domain" description="YqaJ viral recombinase" evidence="2">
    <location>
        <begin position="2"/>
        <end position="125"/>
    </location>
</feature>
<dbReference type="SUPFAM" id="SSF52980">
    <property type="entry name" value="Restriction endonuclease-like"/>
    <property type="match status" value="1"/>
</dbReference>
<dbReference type="InterPro" id="IPR011335">
    <property type="entry name" value="Restrct_endonuc-II-like"/>
</dbReference>
<accession>A0A4Z0Y606</accession>
<reference evidence="3 4" key="1">
    <citation type="submission" date="2019-04" db="EMBL/GenBank/DDBJ databases">
        <authorList>
            <person name="Poehlein A."/>
            <person name="Bengelsdorf F.R."/>
            <person name="Duerre P."/>
            <person name="Daniel R."/>
        </authorList>
    </citation>
    <scope>NUCLEOTIDE SEQUENCE [LARGE SCALE GENOMIC DNA]</scope>
    <source>
        <strain evidence="3 4">BS-1</strain>
    </source>
</reference>
<dbReference type="EMBL" id="SRMQ01000024">
    <property type="protein sequence ID" value="TGJ75328.1"/>
    <property type="molecule type" value="Genomic_DNA"/>
</dbReference>
<proteinExistence type="predicted"/>
<dbReference type="Proteomes" id="UP000297714">
    <property type="component" value="Unassembled WGS sequence"/>
</dbReference>